<dbReference type="PANTHER" id="PTHR43880">
    <property type="entry name" value="ALCOHOL DEHYDROGENASE"/>
    <property type="match status" value="1"/>
</dbReference>
<dbReference type="NCBIfam" id="TIGR03989">
    <property type="entry name" value="Rxyl_3153"/>
    <property type="match status" value="1"/>
</dbReference>
<name>A0A974W2N4_9NOCA</name>
<reference evidence="12 13" key="2">
    <citation type="journal article" date="2022" name="Arch. Microbiol.">
        <title>Rhodococcus pseudokoreensis sp. nov. isolated from the rhizosphere of young M26 apple rootstocks.</title>
        <authorList>
            <person name="Kampfer P."/>
            <person name="Glaeser S.P."/>
            <person name="Blom J."/>
            <person name="Wolf J."/>
            <person name="Benning S."/>
            <person name="Schloter M."/>
            <person name="Neumann-Schaal M."/>
        </authorList>
    </citation>
    <scope>NUCLEOTIDE SEQUENCE [LARGE SCALE GENOMIC DNA]</scope>
    <source>
        <strain evidence="12 13">R79</strain>
    </source>
</reference>
<protein>
    <recommendedName>
        <fullName evidence="3">alcohol dehydrogenase</fullName>
        <ecNumber evidence="3">1.1.1.1</ecNumber>
    </recommendedName>
</protein>
<keyword evidence="5 10" id="KW-0862">Zinc</keyword>
<dbReference type="PANTHER" id="PTHR43880:SF12">
    <property type="entry name" value="ALCOHOL DEHYDROGENASE CLASS-3"/>
    <property type="match status" value="1"/>
</dbReference>
<evidence type="ECO:0000313" key="13">
    <source>
        <dbReference type="Proteomes" id="UP000662986"/>
    </source>
</evidence>
<dbReference type="Pfam" id="PF08240">
    <property type="entry name" value="ADH_N"/>
    <property type="match status" value="1"/>
</dbReference>
<dbReference type="InterPro" id="IPR020843">
    <property type="entry name" value="ER"/>
</dbReference>
<comment type="cofactor">
    <cofactor evidence="1 10">
        <name>Zn(2+)</name>
        <dbReference type="ChEBI" id="CHEBI:29105"/>
    </cofactor>
</comment>
<proteinExistence type="inferred from homology"/>
<sequence>MKISGAILHGVGREWTLEEFELGGPVAGEVQVRLAASGLCHSDHHFRTGDLPPAFFPLLAGHEGAGVVTKVGVGVEGLAEGDHVVLAFLPACGTCRMCARGRQNLCDRGADNSTGLSVDGTYRAHLGGNPLNRVSGLGTFAPYVTTHHSSVIKIENDIPLNRAALLGCGVCTGWGSAVSAGGVQPGDNVVVIGVGGIGINAVQGASHAGARFVVAVDPVEFKREQALKFGATHAFASIEEAAVQLPDLTWGVMSDVTILTPGVIEPEMIQQALDLTGKGGTVVVTALAGMATMAEGVPFNSTMFTLYEKRLQGAIFGGASPRSQIPTLLNLYRSGILNLDDLVTRTYRHDQINEGYADMLEGRNIRGIIEYTEADY</sequence>
<evidence type="ECO:0000256" key="5">
    <source>
        <dbReference type="ARBA" id="ARBA00022833"/>
    </source>
</evidence>
<evidence type="ECO:0000256" key="10">
    <source>
        <dbReference type="RuleBase" id="RU361277"/>
    </source>
</evidence>
<dbReference type="InterPro" id="IPR011032">
    <property type="entry name" value="GroES-like_sf"/>
</dbReference>
<evidence type="ECO:0000256" key="7">
    <source>
        <dbReference type="ARBA" id="ARBA00023027"/>
    </source>
</evidence>
<dbReference type="RefSeq" id="WP_206006383.1">
    <property type="nucleotide sequence ID" value="NZ_CP070619.1"/>
</dbReference>
<dbReference type="PROSITE" id="PS00059">
    <property type="entry name" value="ADH_ZINC"/>
    <property type="match status" value="1"/>
</dbReference>
<dbReference type="Gene3D" id="3.90.180.10">
    <property type="entry name" value="Medium-chain alcohol dehydrogenases, catalytic domain"/>
    <property type="match status" value="1"/>
</dbReference>
<dbReference type="Gene3D" id="3.40.50.720">
    <property type="entry name" value="NAD(P)-binding Rossmann-like Domain"/>
    <property type="match status" value="1"/>
</dbReference>
<dbReference type="InterPro" id="IPR036291">
    <property type="entry name" value="NAD(P)-bd_dom_sf"/>
</dbReference>
<evidence type="ECO:0000256" key="3">
    <source>
        <dbReference type="ARBA" id="ARBA00013190"/>
    </source>
</evidence>
<dbReference type="InterPro" id="IPR013154">
    <property type="entry name" value="ADH-like_N"/>
</dbReference>
<dbReference type="SUPFAM" id="SSF50129">
    <property type="entry name" value="GroES-like"/>
    <property type="match status" value="2"/>
</dbReference>
<evidence type="ECO:0000259" key="11">
    <source>
        <dbReference type="SMART" id="SM00829"/>
    </source>
</evidence>
<keyword evidence="6 12" id="KW-0560">Oxidoreductase</keyword>
<comment type="similarity">
    <text evidence="2 10">Belongs to the zinc-containing alcohol dehydrogenase family.</text>
</comment>
<evidence type="ECO:0000256" key="4">
    <source>
        <dbReference type="ARBA" id="ARBA00022723"/>
    </source>
</evidence>
<dbReference type="CDD" id="cd08279">
    <property type="entry name" value="Zn_ADH_class_III"/>
    <property type="match status" value="1"/>
</dbReference>
<keyword evidence="13" id="KW-1185">Reference proteome</keyword>
<dbReference type="Pfam" id="PF00107">
    <property type="entry name" value="ADH_zinc_N"/>
    <property type="match status" value="1"/>
</dbReference>
<evidence type="ECO:0000256" key="8">
    <source>
        <dbReference type="ARBA" id="ARBA00049164"/>
    </source>
</evidence>
<organism evidence="12 13">
    <name type="scientific">Rhodococcus pseudokoreensis</name>
    <dbReference type="NCBI Taxonomy" id="2811421"/>
    <lineage>
        <taxon>Bacteria</taxon>
        <taxon>Bacillati</taxon>
        <taxon>Actinomycetota</taxon>
        <taxon>Actinomycetes</taxon>
        <taxon>Mycobacteriales</taxon>
        <taxon>Nocardiaceae</taxon>
        <taxon>Rhodococcus</taxon>
    </lineage>
</organism>
<evidence type="ECO:0000256" key="6">
    <source>
        <dbReference type="ARBA" id="ARBA00023002"/>
    </source>
</evidence>
<reference evidence="12 13" key="1">
    <citation type="journal article" date="2021" name="Microbiol. Resour. Announc.">
        <title>Complete Genome Sequences of Two Rhodococcus sp. Strains with Large and Linear Chromosomes, Isolated from Apple Rhizosphere.</title>
        <authorList>
            <person name="Benning S."/>
            <person name="Brugnone N."/>
            <person name="Siani R."/>
            <person name="Kublik S."/>
            <person name="Schloter M."/>
            <person name="Rad V."/>
        </authorList>
    </citation>
    <scope>NUCLEOTIDE SEQUENCE [LARGE SCALE GENOMIC DNA]</scope>
    <source>
        <strain evidence="12 13">R79</strain>
    </source>
</reference>
<dbReference type="SUPFAM" id="SSF51735">
    <property type="entry name" value="NAD(P)-binding Rossmann-fold domains"/>
    <property type="match status" value="1"/>
</dbReference>
<dbReference type="Proteomes" id="UP000662986">
    <property type="component" value="Chromosome"/>
</dbReference>
<dbReference type="InterPro" id="IPR002328">
    <property type="entry name" value="ADH_Zn_CS"/>
</dbReference>
<evidence type="ECO:0000256" key="1">
    <source>
        <dbReference type="ARBA" id="ARBA00001947"/>
    </source>
</evidence>
<feature type="domain" description="Enoyl reductase (ER)" evidence="11">
    <location>
        <begin position="12"/>
        <end position="369"/>
    </location>
</feature>
<dbReference type="EC" id="1.1.1.1" evidence="3"/>
<gene>
    <name evidence="12" type="ORF">JWS13_15075</name>
</gene>
<dbReference type="SMART" id="SM00829">
    <property type="entry name" value="PKS_ER"/>
    <property type="match status" value="1"/>
</dbReference>
<evidence type="ECO:0000256" key="9">
    <source>
        <dbReference type="ARBA" id="ARBA00049243"/>
    </source>
</evidence>
<comment type="catalytic activity">
    <reaction evidence="9">
        <text>a primary alcohol + NAD(+) = an aldehyde + NADH + H(+)</text>
        <dbReference type="Rhea" id="RHEA:10736"/>
        <dbReference type="ChEBI" id="CHEBI:15378"/>
        <dbReference type="ChEBI" id="CHEBI:15734"/>
        <dbReference type="ChEBI" id="CHEBI:17478"/>
        <dbReference type="ChEBI" id="CHEBI:57540"/>
        <dbReference type="ChEBI" id="CHEBI:57945"/>
        <dbReference type="EC" id="1.1.1.1"/>
    </reaction>
</comment>
<evidence type="ECO:0000256" key="2">
    <source>
        <dbReference type="ARBA" id="ARBA00008072"/>
    </source>
</evidence>
<keyword evidence="4 10" id="KW-0479">Metal-binding</keyword>
<keyword evidence="7" id="KW-0520">NAD</keyword>
<dbReference type="GO" id="GO:0016491">
    <property type="term" value="F:oxidoreductase activity"/>
    <property type="evidence" value="ECO:0007669"/>
    <property type="project" value="UniProtKB-KW"/>
</dbReference>
<dbReference type="EMBL" id="CP070619">
    <property type="protein sequence ID" value="QSE89854.1"/>
    <property type="molecule type" value="Genomic_DNA"/>
</dbReference>
<comment type="catalytic activity">
    <reaction evidence="8">
        <text>a secondary alcohol + NAD(+) = a ketone + NADH + H(+)</text>
        <dbReference type="Rhea" id="RHEA:10740"/>
        <dbReference type="ChEBI" id="CHEBI:15378"/>
        <dbReference type="ChEBI" id="CHEBI:17087"/>
        <dbReference type="ChEBI" id="CHEBI:35681"/>
        <dbReference type="ChEBI" id="CHEBI:57540"/>
        <dbReference type="ChEBI" id="CHEBI:57945"/>
        <dbReference type="EC" id="1.1.1.1"/>
    </reaction>
</comment>
<accession>A0A974W2N4</accession>
<dbReference type="InterPro" id="IPR013149">
    <property type="entry name" value="ADH-like_C"/>
</dbReference>
<dbReference type="InterPro" id="IPR023921">
    <property type="entry name" value="ADH_Zn_actinomycetes"/>
</dbReference>
<evidence type="ECO:0000313" key="12">
    <source>
        <dbReference type="EMBL" id="QSE89854.1"/>
    </source>
</evidence>